<evidence type="ECO:0000313" key="4">
    <source>
        <dbReference type="EMBL" id="CAK9327302.1"/>
    </source>
</evidence>
<evidence type="ECO:0000259" key="3">
    <source>
        <dbReference type="Pfam" id="PF13962"/>
    </source>
</evidence>
<evidence type="ECO:0000256" key="1">
    <source>
        <dbReference type="SAM" id="MobiDB-lite"/>
    </source>
</evidence>
<keyword evidence="2" id="KW-1133">Transmembrane helix</keyword>
<name>A0ABP0Z3D6_9ROSI</name>
<sequence length="667" mass="75404">MMPLTRNPSSSPNKPTLHPLDPKVVRWSASVTGGDSNGRENQNGINDDDEFEAGELPAQGDQENQQQLVISTKTPEHKTDSWARSKLRSFNFSWRRSRMNSSRSLRAKIHQAALKGDWKTAKQMEDMNPGVLTMVISERSETALHIAARVKKTVFVEKLVELLDEHDLAFKNKFGNTALCIAAASGAVDIAKLLVRKYKALPLIRGSGNATPVLIAARYKHKDMVSYLLSQTPVYGLAIQEQMELLLGAISADYYDIALLILEWNQSLTLQRDFNNETPLHIMARKSGAIGKKNKPTMWESCMNKCWEHIYKKKMMQIQAYKMVEQMWSVVLEVIPENELSNFVMNPSSMLHEAARVGNVEFLKLLTYECPDLAWNVDGGRKSIFHVAVENRQASVFSLIYEMGEFLDYLPYYFDEENMSLLELAAKMADPSHLNRVSGAAFQMHRELLWFKQVEKIVELTMRRTKGKQSPRELFTQQHKYLVEKGERWMKETAHSCMLVATLITTVVFAAIFTVPGGYDNNIKVAGAIESNNNTGTPLYLNHKWFTVFVISDAIALISSSTSILLFLSILTSRCTEEDFLSWLPLKLVCGLGTLFLSVVTMVLAFSATFFLFYGKDTAWVPLLVAGMAIVPVYCFGVLQFRLWADALAALRATYYLYSKNSKPILF</sequence>
<organism evidence="4 5">
    <name type="scientific">Citrullus colocynthis</name>
    <name type="common">colocynth</name>
    <dbReference type="NCBI Taxonomy" id="252529"/>
    <lineage>
        <taxon>Eukaryota</taxon>
        <taxon>Viridiplantae</taxon>
        <taxon>Streptophyta</taxon>
        <taxon>Embryophyta</taxon>
        <taxon>Tracheophyta</taxon>
        <taxon>Spermatophyta</taxon>
        <taxon>Magnoliopsida</taxon>
        <taxon>eudicotyledons</taxon>
        <taxon>Gunneridae</taxon>
        <taxon>Pentapetalae</taxon>
        <taxon>rosids</taxon>
        <taxon>fabids</taxon>
        <taxon>Cucurbitales</taxon>
        <taxon>Cucurbitaceae</taxon>
        <taxon>Benincaseae</taxon>
        <taxon>Citrullus</taxon>
    </lineage>
</organism>
<accession>A0ABP0Z3D6</accession>
<dbReference type="SUPFAM" id="SSF48403">
    <property type="entry name" value="Ankyrin repeat"/>
    <property type="match status" value="1"/>
</dbReference>
<protein>
    <recommendedName>
        <fullName evidence="3">PGG domain-containing protein</fullName>
    </recommendedName>
</protein>
<feature type="region of interest" description="Disordered" evidence="1">
    <location>
        <begin position="1"/>
        <end position="65"/>
    </location>
</feature>
<keyword evidence="2" id="KW-0472">Membrane</keyword>
<feature type="transmembrane region" description="Helical" evidence="2">
    <location>
        <begin position="545"/>
        <end position="568"/>
    </location>
</feature>
<dbReference type="PANTHER" id="PTHR24177">
    <property type="entry name" value="CASKIN"/>
    <property type="match status" value="1"/>
</dbReference>
<dbReference type="Pfam" id="PF13962">
    <property type="entry name" value="PGG"/>
    <property type="match status" value="1"/>
</dbReference>
<keyword evidence="2" id="KW-0812">Transmembrane</keyword>
<dbReference type="Pfam" id="PF12796">
    <property type="entry name" value="Ank_2"/>
    <property type="match status" value="1"/>
</dbReference>
<proteinExistence type="predicted"/>
<gene>
    <name evidence="4" type="ORF">CITCOLO1_LOCUS19677</name>
</gene>
<feature type="transmembrane region" description="Helical" evidence="2">
    <location>
        <begin position="497"/>
        <end position="515"/>
    </location>
</feature>
<feature type="domain" description="PGG" evidence="3">
    <location>
        <begin position="488"/>
        <end position="611"/>
    </location>
</feature>
<dbReference type="InterPro" id="IPR036770">
    <property type="entry name" value="Ankyrin_rpt-contain_sf"/>
</dbReference>
<dbReference type="Gene3D" id="1.25.40.20">
    <property type="entry name" value="Ankyrin repeat-containing domain"/>
    <property type="match status" value="1"/>
</dbReference>
<evidence type="ECO:0000313" key="5">
    <source>
        <dbReference type="Proteomes" id="UP001642487"/>
    </source>
</evidence>
<feature type="transmembrane region" description="Helical" evidence="2">
    <location>
        <begin position="619"/>
        <end position="639"/>
    </location>
</feature>
<dbReference type="InterPro" id="IPR002110">
    <property type="entry name" value="Ankyrin_rpt"/>
</dbReference>
<dbReference type="EMBL" id="OZ021742">
    <property type="protein sequence ID" value="CAK9327302.1"/>
    <property type="molecule type" value="Genomic_DNA"/>
</dbReference>
<evidence type="ECO:0000256" key="2">
    <source>
        <dbReference type="SAM" id="Phobius"/>
    </source>
</evidence>
<keyword evidence="5" id="KW-1185">Reference proteome</keyword>
<feature type="compositionally biased region" description="Polar residues" evidence="1">
    <location>
        <begin position="1"/>
        <end position="14"/>
    </location>
</feature>
<feature type="transmembrane region" description="Helical" evidence="2">
    <location>
        <begin position="588"/>
        <end position="613"/>
    </location>
</feature>
<dbReference type="Proteomes" id="UP001642487">
    <property type="component" value="Chromosome 8"/>
</dbReference>
<dbReference type="SMART" id="SM00248">
    <property type="entry name" value="ANK"/>
    <property type="match status" value="5"/>
</dbReference>
<dbReference type="InterPro" id="IPR026961">
    <property type="entry name" value="PGG_dom"/>
</dbReference>
<dbReference type="PANTHER" id="PTHR24177:SF292">
    <property type="entry name" value="ANKYRIN REPEAT FAMILY PROTEIN-RELATED"/>
    <property type="match status" value="1"/>
</dbReference>
<feature type="compositionally biased region" description="Polar residues" evidence="1">
    <location>
        <begin position="29"/>
        <end position="45"/>
    </location>
</feature>
<reference evidence="4 5" key="1">
    <citation type="submission" date="2024-03" db="EMBL/GenBank/DDBJ databases">
        <authorList>
            <person name="Gkanogiannis A."/>
            <person name="Becerra Lopez-Lavalle L."/>
        </authorList>
    </citation>
    <scope>NUCLEOTIDE SEQUENCE [LARGE SCALE GENOMIC DNA]</scope>
</reference>